<dbReference type="NCBIfam" id="NF045727">
    <property type="entry name" value="GSU3529_fam"/>
    <property type="match status" value="1"/>
</dbReference>
<organism evidence="1 2">
    <name type="scientific">Geobacter benzoatilyticus</name>
    <dbReference type="NCBI Taxonomy" id="2815309"/>
    <lineage>
        <taxon>Bacteria</taxon>
        <taxon>Pseudomonadati</taxon>
        <taxon>Thermodesulfobacteriota</taxon>
        <taxon>Desulfuromonadia</taxon>
        <taxon>Geobacterales</taxon>
        <taxon>Geobacteraceae</taxon>
        <taxon>Geobacter</taxon>
    </lineage>
</organism>
<gene>
    <name evidence="1" type="ORF">JZM60_05595</name>
</gene>
<keyword evidence="2" id="KW-1185">Reference proteome</keyword>
<reference evidence="1 2" key="1">
    <citation type="submission" date="2021-03" db="EMBL/GenBank/DDBJ databases">
        <title>Geobacter metallireducens gen. nov. sp. nov., a microorganism capable of coupling the complete oxidation of organic compounds to the reduction of iron and other metals.</title>
        <authorList>
            <person name="Li Y."/>
        </authorList>
    </citation>
    <scope>NUCLEOTIDE SEQUENCE [LARGE SCALE GENOMIC DNA]</scope>
    <source>
        <strain evidence="1 2">Jerry-YX</strain>
    </source>
</reference>
<proteinExistence type="predicted"/>
<dbReference type="EMBL" id="CP071382">
    <property type="protein sequence ID" value="QSV46746.1"/>
    <property type="molecule type" value="Genomic_DNA"/>
</dbReference>
<evidence type="ECO:0000313" key="2">
    <source>
        <dbReference type="Proteomes" id="UP000663651"/>
    </source>
</evidence>
<name>A0ABX7Q6M2_9BACT</name>
<evidence type="ECO:0000313" key="1">
    <source>
        <dbReference type="EMBL" id="QSV46746.1"/>
    </source>
</evidence>
<dbReference type="Proteomes" id="UP000663651">
    <property type="component" value="Chromosome"/>
</dbReference>
<sequence length="83" mass="9264">MDPFEELRTVAVQQNLVGDFPAWLLGDVLGIADNPERYRDTITLVETLIAQIKDYDPFAGTGCFDDSVGIEQVQATLRRIKHG</sequence>
<protein>
    <submittedName>
        <fullName evidence="1">Uncharacterized protein</fullName>
    </submittedName>
</protein>
<dbReference type="RefSeq" id="WP_207164525.1">
    <property type="nucleotide sequence ID" value="NZ_CP071382.1"/>
</dbReference>
<accession>A0ABX7Q6M2</accession>